<name>A0A803NTM7_CANSA</name>
<proteinExistence type="predicted"/>
<evidence type="ECO:0000313" key="2">
    <source>
        <dbReference type="Proteomes" id="UP000596661"/>
    </source>
</evidence>
<reference evidence="1" key="1">
    <citation type="submission" date="2018-11" db="EMBL/GenBank/DDBJ databases">
        <authorList>
            <person name="Grassa J C."/>
        </authorList>
    </citation>
    <scope>NUCLEOTIDE SEQUENCE [LARGE SCALE GENOMIC DNA]</scope>
</reference>
<dbReference type="Gramene" id="evm.model.02.1439">
    <property type="protein sequence ID" value="cds.evm.model.02.1439"/>
    <property type="gene ID" value="evm.TU.02.1439"/>
</dbReference>
<sequence>MIMIGMLTVVTNHVAQGMEKFDSKIPYYGLEALTIGMVETPHHPCCDICYYGDSEKEIGKMLLHKRLKSGGGGGLLYKRIGY</sequence>
<organism evidence="1 2">
    <name type="scientific">Cannabis sativa</name>
    <name type="common">Hemp</name>
    <name type="synonym">Marijuana</name>
    <dbReference type="NCBI Taxonomy" id="3483"/>
    <lineage>
        <taxon>Eukaryota</taxon>
        <taxon>Viridiplantae</taxon>
        <taxon>Streptophyta</taxon>
        <taxon>Embryophyta</taxon>
        <taxon>Tracheophyta</taxon>
        <taxon>Spermatophyta</taxon>
        <taxon>Magnoliopsida</taxon>
        <taxon>eudicotyledons</taxon>
        <taxon>Gunneridae</taxon>
        <taxon>Pentapetalae</taxon>
        <taxon>rosids</taxon>
        <taxon>fabids</taxon>
        <taxon>Rosales</taxon>
        <taxon>Cannabaceae</taxon>
        <taxon>Cannabis</taxon>
    </lineage>
</organism>
<accession>A0A803NTM7</accession>
<evidence type="ECO:0000313" key="1">
    <source>
        <dbReference type="EnsemblPlants" id="cds.evm.model.02.1439"/>
    </source>
</evidence>
<keyword evidence="2" id="KW-1185">Reference proteome</keyword>
<dbReference type="Proteomes" id="UP000596661">
    <property type="component" value="Chromosome 2"/>
</dbReference>
<dbReference type="EnsemblPlants" id="evm.model.02.1439">
    <property type="protein sequence ID" value="cds.evm.model.02.1439"/>
    <property type="gene ID" value="evm.TU.02.1439"/>
</dbReference>
<dbReference type="EMBL" id="UZAU01000195">
    <property type="status" value="NOT_ANNOTATED_CDS"/>
    <property type="molecule type" value="Genomic_DNA"/>
</dbReference>
<reference evidence="1" key="2">
    <citation type="submission" date="2021-03" db="UniProtKB">
        <authorList>
            <consortium name="EnsemblPlants"/>
        </authorList>
    </citation>
    <scope>IDENTIFICATION</scope>
</reference>
<dbReference type="AlphaFoldDB" id="A0A803NTM7"/>
<protein>
    <submittedName>
        <fullName evidence="1">Uncharacterized protein</fullName>
    </submittedName>
</protein>